<evidence type="ECO:0000313" key="2">
    <source>
        <dbReference type="Proteomes" id="UP000266744"/>
    </source>
</evidence>
<evidence type="ECO:0000313" key="1">
    <source>
        <dbReference type="EMBL" id="ANI31678.1"/>
    </source>
</evidence>
<gene>
    <name evidence="1" type="ORF">PL78_17870</name>
</gene>
<keyword evidence="2" id="KW-1185">Reference proteome</keyword>
<name>A0ABM6BR53_YERET</name>
<protein>
    <submittedName>
        <fullName evidence="1">Uncharacterized protein</fullName>
    </submittedName>
</protein>
<accession>A0ABM6BR53</accession>
<reference evidence="1 2" key="1">
    <citation type="journal article" date="2016" name="Toxins">
        <title>The Draft Genome Sequence of the Yersinia entomophaga Entomopathogenic Type Strain MH96T.</title>
        <authorList>
            <person name="Hurst M.R."/>
            <person name="Beattie A."/>
            <person name="Altermann E."/>
            <person name="Moraga R.M."/>
            <person name="Harper L.A."/>
            <person name="Calder J."/>
            <person name="Laugraud A."/>
        </authorList>
    </citation>
    <scope>NUCLEOTIDE SEQUENCE [LARGE SCALE GENOMIC DNA]</scope>
    <source>
        <strain evidence="1 2">MH96</strain>
    </source>
</reference>
<dbReference type="EMBL" id="CP010029">
    <property type="protein sequence ID" value="ANI31678.1"/>
    <property type="molecule type" value="Genomic_DNA"/>
</dbReference>
<sequence length="79" mass="8819">MDSILCRDADGCLTIVQVVVNGWLIKRFFIDGEVWGPIEVNSADEMVILGVKFSERGWLSIKGTIHSDPQVLRRQLSCG</sequence>
<organism evidence="1 2">
    <name type="scientific">Yersinia entomophaga</name>
    <dbReference type="NCBI Taxonomy" id="935293"/>
    <lineage>
        <taxon>Bacteria</taxon>
        <taxon>Pseudomonadati</taxon>
        <taxon>Pseudomonadota</taxon>
        <taxon>Gammaproteobacteria</taxon>
        <taxon>Enterobacterales</taxon>
        <taxon>Yersiniaceae</taxon>
        <taxon>Yersinia</taxon>
    </lineage>
</organism>
<proteinExistence type="predicted"/>
<dbReference type="Proteomes" id="UP000266744">
    <property type="component" value="Chromosome"/>
</dbReference>